<feature type="chain" id="PRO_5003411256" evidence="2">
    <location>
        <begin position="22"/>
        <end position="266"/>
    </location>
</feature>
<dbReference type="Proteomes" id="UP000000689">
    <property type="component" value="Chromosome 10"/>
</dbReference>
<keyword evidence="1" id="KW-0812">Transmembrane</keyword>
<dbReference type="GO" id="GO:0005886">
    <property type="term" value="C:plasma membrane"/>
    <property type="evidence" value="ECO:0007669"/>
    <property type="project" value="EnsemblFungi"/>
</dbReference>
<dbReference type="EMBL" id="HE580276">
    <property type="protein sequence ID" value="CCD27157.1"/>
    <property type="molecule type" value="Genomic_DNA"/>
</dbReference>
<evidence type="ECO:0000313" key="3">
    <source>
        <dbReference type="EMBL" id="CCD27157.1"/>
    </source>
</evidence>
<dbReference type="PROSITE" id="PS51257">
    <property type="entry name" value="PROKAR_LIPOPROTEIN"/>
    <property type="match status" value="1"/>
</dbReference>
<keyword evidence="2" id="KW-0732">Signal</keyword>
<keyword evidence="1" id="KW-1133">Transmembrane helix</keyword>
<evidence type="ECO:0000256" key="2">
    <source>
        <dbReference type="SAM" id="SignalP"/>
    </source>
</evidence>
<evidence type="ECO:0000313" key="4">
    <source>
        <dbReference type="Proteomes" id="UP000000689"/>
    </source>
</evidence>
<evidence type="ECO:0000256" key="1">
    <source>
        <dbReference type="SAM" id="Phobius"/>
    </source>
</evidence>
<dbReference type="KEGG" id="ndi:NDAI_0J02650"/>
<dbReference type="GO" id="GO:0031505">
    <property type="term" value="P:fungal-type cell wall organization"/>
    <property type="evidence" value="ECO:0007669"/>
    <property type="project" value="EnsemblFungi"/>
</dbReference>
<organism evidence="3 4">
    <name type="scientific">Naumovozyma dairenensis (strain ATCC 10597 / BCRC 20456 / CBS 421 / NBRC 0211 / NRRL Y-12639)</name>
    <name type="common">Saccharomyces dairenensis</name>
    <dbReference type="NCBI Taxonomy" id="1071378"/>
    <lineage>
        <taxon>Eukaryota</taxon>
        <taxon>Fungi</taxon>
        <taxon>Dikarya</taxon>
        <taxon>Ascomycota</taxon>
        <taxon>Saccharomycotina</taxon>
        <taxon>Saccharomycetes</taxon>
        <taxon>Saccharomycetales</taxon>
        <taxon>Saccharomycetaceae</taxon>
        <taxon>Naumovozyma</taxon>
    </lineage>
</organism>
<dbReference type="HOGENOM" id="CLU_1147965_0_0_1"/>
<protein>
    <submittedName>
        <fullName evidence="3">Uncharacterized protein</fullName>
    </submittedName>
</protein>
<proteinExistence type="predicted"/>
<feature type="signal peptide" evidence="2">
    <location>
        <begin position="1"/>
        <end position="21"/>
    </location>
</feature>
<dbReference type="RefSeq" id="XP_003672400.1">
    <property type="nucleotide sequence ID" value="XM_003672352.1"/>
</dbReference>
<dbReference type="GO" id="GO:0051285">
    <property type="term" value="C:cell cortex of cell tip"/>
    <property type="evidence" value="ECO:0007669"/>
    <property type="project" value="TreeGrafter"/>
</dbReference>
<accession>G0WH79</accession>
<dbReference type="eggNOG" id="ENOG502S4UA">
    <property type="taxonomic scope" value="Eukaryota"/>
</dbReference>
<feature type="transmembrane region" description="Helical" evidence="1">
    <location>
        <begin position="143"/>
        <end position="167"/>
    </location>
</feature>
<dbReference type="PANTHER" id="PTHR28019:SF2">
    <property type="entry name" value="CELL MEMBRANE PROTEIN YLR413W-RELATED"/>
    <property type="match status" value="1"/>
</dbReference>
<sequence length="266" mass="29772">MANGIKLFLTAFLSFSALILAIIACAGSTKNYYPINSIYVAQLDLTNLNIESVLPTLSSTSTSTVFPSYITIGLWSYCTLTSNKTFISCTSPSGIQNFNLRNLLYDNIQDNQVLTIIDSISSIILPSNLQDKIKYYNSLVKCMFITLLIGIITSFLALFFALVRWFIHLTVLNLLAICFSILSFLSLLISAGTSMGTYLYIRRLLNDDDSLGVKLYLGRVYLGIIWGAVVASLLDLIVWSFVRSRRRQNINNIYVNNVETKPLIYS</sequence>
<dbReference type="AlphaFoldDB" id="G0WH79"/>
<reference evidence="3 4" key="1">
    <citation type="journal article" date="2011" name="Proc. Natl. Acad. Sci. U.S.A.">
        <title>Evolutionary erosion of yeast sex chromosomes by mating-type switching accidents.</title>
        <authorList>
            <person name="Gordon J.L."/>
            <person name="Armisen D."/>
            <person name="Proux-Wera E."/>
            <person name="Oheigeartaigh S.S."/>
            <person name="Byrne K.P."/>
            <person name="Wolfe K.H."/>
        </authorList>
    </citation>
    <scope>NUCLEOTIDE SEQUENCE [LARGE SCALE GENOMIC DNA]</scope>
    <source>
        <strain evidence="4">ATCC 10597 / BCRC 20456 / CBS 421 / NBRC 0211 / NRRL Y-12639</strain>
    </source>
</reference>
<keyword evidence="4" id="KW-1185">Reference proteome</keyword>
<dbReference type="GeneID" id="11494494"/>
<name>G0WH79_NAUDC</name>
<feature type="transmembrane region" description="Helical" evidence="1">
    <location>
        <begin position="221"/>
        <end position="242"/>
    </location>
</feature>
<keyword evidence="1" id="KW-0472">Membrane</keyword>
<dbReference type="OMA" id="MNWAFVI"/>
<dbReference type="InterPro" id="IPR052413">
    <property type="entry name" value="SUR7_domain"/>
</dbReference>
<dbReference type="OrthoDB" id="4480814at2759"/>
<dbReference type="Gene3D" id="1.20.140.150">
    <property type="match status" value="1"/>
</dbReference>
<dbReference type="InterPro" id="IPR009571">
    <property type="entry name" value="SUR7/Rim9-like_fungi"/>
</dbReference>
<dbReference type="Pfam" id="PF06687">
    <property type="entry name" value="SUR7"/>
    <property type="match status" value="1"/>
</dbReference>
<dbReference type="PANTHER" id="PTHR28019">
    <property type="entry name" value="CELL MEMBRANE PROTEIN YLR413W-RELATED"/>
    <property type="match status" value="1"/>
</dbReference>
<feature type="transmembrane region" description="Helical" evidence="1">
    <location>
        <begin position="174"/>
        <end position="201"/>
    </location>
</feature>
<gene>
    <name evidence="3" type="primary">NDAI0J02650</name>
    <name evidence="3" type="ordered locus">NDAI_0J02650</name>
</gene>